<proteinExistence type="predicted"/>
<dbReference type="AlphaFoldDB" id="H3H5T8"/>
<name>H3H5T8_PHYRM</name>
<organism evidence="2 3">
    <name type="scientific">Phytophthora ramorum</name>
    <name type="common">Sudden oak death agent</name>
    <dbReference type="NCBI Taxonomy" id="164328"/>
    <lineage>
        <taxon>Eukaryota</taxon>
        <taxon>Sar</taxon>
        <taxon>Stramenopiles</taxon>
        <taxon>Oomycota</taxon>
        <taxon>Peronosporomycetes</taxon>
        <taxon>Peronosporales</taxon>
        <taxon>Peronosporaceae</taxon>
        <taxon>Phytophthora</taxon>
    </lineage>
</organism>
<dbReference type="HOGENOM" id="CLU_1172674_0_0_1"/>
<reference evidence="2" key="2">
    <citation type="submission" date="2015-06" db="UniProtKB">
        <authorList>
            <consortium name="EnsemblProtists"/>
        </authorList>
    </citation>
    <scope>IDENTIFICATION</scope>
    <source>
        <strain evidence="2">Pr102</strain>
    </source>
</reference>
<feature type="region of interest" description="Disordered" evidence="1">
    <location>
        <begin position="13"/>
        <end position="50"/>
    </location>
</feature>
<keyword evidence="3" id="KW-1185">Reference proteome</keyword>
<feature type="region of interest" description="Disordered" evidence="1">
    <location>
        <begin position="100"/>
        <end position="126"/>
    </location>
</feature>
<dbReference type="Proteomes" id="UP000005238">
    <property type="component" value="Unassembled WGS sequence"/>
</dbReference>
<feature type="compositionally biased region" description="Low complexity" evidence="1">
    <location>
        <begin position="104"/>
        <end position="119"/>
    </location>
</feature>
<accession>H3H5T8</accession>
<feature type="compositionally biased region" description="Low complexity" evidence="1">
    <location>
        <begin position="23"/>
        <end position="33"/>
    </location>
</feature>
<dbReference type="eggNOG" id="ENOG502RGMI">
    <property type="taxonomic scope" value="Eukaryota"/>
</dbReference>
<reference evidence="3" key="1">
    <citation type="journal article" date="2006" name="Science">
        <title>Phytophthora genome sequences uncover evolutionary origins and mechanisms of pathogenesis.</title>
        <authorList>
            <person name="Tyler B.M."/>
            <person name="Tripathy S."/>
            <person name="Zhang X."/>
            <person name="Dehal P."/>
            <person name="Jiang R.H."/>
            <person name="Aerts A."/>
            <person name="Arredondo F.D."/>
            <person name="Baxter L."/>
            <person name="Bensasson D."/>
            <person name="Beynon J.L."/>
            <person name="Chapman J."/>
            <person name="Damasceno C.M."/>
            <person name="Dorrance A.E."/>
            <person name="Dou D."/>
            <person name="Dickerman A.W."/>
            <person name="Dubchak I.L."/>
            <person name="Garbelotto M."/>
            <person name="Gijzen M."/>
            <person name="Gordon S.G."/>
            <person name="Govers F."/>
            <person name="Grunwald N.J."/>
            <person name="Huang W."/>
            <person name="Ivors K.L."/>
            <person name="Jones R.W."/>
            <person name="Kamoun S."/>
            <person name="Krampis K."/>
            <person name="Lamour K.H."/>
            <person name="Lee M.K."/>
            <person name="McDonald W.H."/>
            <person name="Medina M."/>
            <person name="Meijer H.J."/>
            <person name="Nordberg E.K."/>
            <person name="Maclean D.J."/>
            <person name="Ospina-Giraldo M.D."/>
            <person name="Morris P.F."/>
            <person name="Phuntumart V."/>
            <person name="Putnam N.H."/>
            <person name="Rash S."/>
            <person name="Rose J.K."/>
            <person name="Sakihama Y."/>
            <person name="Salamov A.A."/>
            <person name="Savidor A."/>
            <person name="Scheuring C.F."/>
            <person name="Smith B.M."/>
            <person name="Sobral B.W."/>
            <person name="Terry A."/>
            <person name="Torto-Alalibo T.A."/>
            <person name="Win J."/>
            <person name="Xu Z."/>
            <person name="Zhang H."/>
            <person name="Grigoriev I.V."/>
            <person name="Rokhsar D.S."/>
            <person name="Boore J.L."/>
        </authorList>
    </citation>
    <scope>NUCLEOTIDE SEQUENCE [LARGE SCALE GENOMIC DNA]</scope>
    <source>
        <strain evidence="3">Pr102</strain>
    </source>
</reference>
<evidence type="ECO:0000256" key="1">
    <source>
        <dbReference type="SAM" id="MobiDB-lite"/>
    </source>
</evidence>
<dbReference type="EMBL" id="DS566413">
    <property type="status" value="NOT_ANNOTATED_CDS"/>
    <property type="molecule type" value="Genomic_DNA"/>
</dbReference>
<dbReference type="EnsemblProtists" id="Phyra86020">
    <property type="protein sequence ID" value="Phyra86020"/>
    <property type="gene ID" value="Phyra86020"/>
</dbReference>
<protein>
    <submittedName>
        <fullName evidence="2">Uncharacterized protein</fullName>
    </submittedName>
</protein>
<dbReference type="InParanoid" id="H3H5T8"/>
<evidence type="ECO:0000313" key="2">
    <source>
        <dbReference type="EnsemblProtists" id="Phyra86020"/>
    </source>
</evidence>
<evidence type="ECO:0000313" key="3">
    <source>
        <dbReference type="Proteomes" id="UP000005238"/>
    </source>
</evidence>
<sequence length="208" mass="21757">MAIFSLFARGRALSSGSQPPASPVSSTASSVVTARDDDRGDAGYVSADDGIAAPPATSDWLSVLDGAQPAAAANTARDDADHAPDDEAQAALDHDDAVRDADDAGAAPPAAAMPMLPDDWTSEPYGSRSAVAADESDTSTAAASQLATLSVFAHKVTSFACIACNFSATQLAELHHHRRRQHRDHIFTDVFHKRMRLCHVVRSSCSGN</sequence>